<evidence type="ECO:0000256" key="4">
    <source>
        <dbReference type="ARBA" id="ARBA00022801"/>
    </source>
</evidence>
<evidence type="ECO:0000256" key="1">
    <source>
        <dbReference type="ARBA" id="ARBA00004651"/>
    </source>
</evidence>
<comment type="subcellular location">
    <subcellularLocation>
        <location evidence="1">Cell membrane</location>
        <topology evidence="1">Multi-pass membrane protein</topology>
    </subcellularLocation>
</comment>
<keyword evidence="5 7" id="KW-1133">Transmembrane helix</keyword>
<dbReference type="GO" id="GO:0005886">
    <property type="term" value="C:plasma membrane"/>
    <property type="evidence" value="ECO:0007669"/>
    <property type="project" value="UniProtKB-SubCell"/>
</dbReference>
<dbReference type="Pfam" id="PF01569">
    <property type="entry name" value="PAP2"/>
    <property type="match status" value="1"/>
</dbReference>
<accession>A0A923LSS0</accession>
<evidence type="ECO:0000256" key="2">
    <source>
        <dbReference type="ARBA" id="ARBA00022475"/>
    </source>
</evidence>
<dbReference type="Gene3D" id="1.20.144.10">
    <property type="entry name" value="Phosphatidic acid phosphatase type 2/haloperoxidase"/>
    <property type="match status" value="1"/>
</dbReference>
<feature type="transmembrane region" description="Helical" evidence="7">
    <location>
        <begin position="30"/>
        <end position="55"/>
    </location>
</feature>
<evidence type="ECO:0000256" key="6">
    <source>
        <dbReference type="ARBA" id="ARBA00023136"/>
    </source>
</evidence>
<keyword evidence="6 7" id="KW-0472">Membrane</keyword>
<dbReference type="AlphaFoldDB" id="A0A923LSS0"/>
<keyword evidence="10" id="KW-1185">Reference proteome</keyword>
<dbReference type="SMART" id="SM00014">
    <property type="entry name" value="acidPPc"/>
    <property type="match status" value="1"/>
</dbReference>
<feature type="transmembrane region" description="Helical" evidence="7">
    <location>
        <begin position="156"/>
        <end position="178"/>
    </location>
</feature>
<dbReference type="RefSeq" id="WP_159068003.1">
    <property type="nucleotide sequence ID" value="NZ_JACOPL010000001.1"/>
</dbReference>
<evidence type="ECO:0000256" key="3">
    <source>
        <dbReference type="ARBA" id="ARBA00022692"/>
    </source>
</evidence>
<organism evidence="9 10">
    <name type="scientific">Agathobaculum faecis</name>
    <dbReference type="NCBI Taxonomy" id="2763013"/>
    <lineage>
        <taxon>Bacteria</taxon>
        <taxon>Bacillati</taxon>
        <taxon>Bacillota</taxon>
        <taxon>Clostridia</taxon>
        <taxon>Eubacteriales</taxon>
        <taxon>Butyricicoccaceae</taxon>
        <taxon>Agathobaculum</taxon>
    </lineage>
</organism>
<feature type="domain" description="Phosphatidic acid phosphatase type 2/haloperoxidase" evidence="8">
    <location>
        <begin position="61"/>
        <end position="171"/>
    </location>
</feature>
<gene>
    <name evidence="9" type="ORF">H8S45_00530</name>
</gene>
<proteinExistence type="predicted"/>
<dbReference type="GO" id="GO:0016787">
    <property type="term" value="F:hydrolase activity"/>
    <property type="evidence" value="ECO:0007669"/>
    <property type="project" value="UniProtKB-KW"/>
</dbReference>
<evidence type="ECO:0000256" key="7">
    <source>
        <dbReference type="SAM" id="Phobius"/>
    </source>
</evidence>
<feature type="transmembrane region" description="Helical" evidence="7">
    <location>
        <begin position="62"/>
        <end position="80"/>
    </location>
</feature>
<comment type="caution">
    <text evidence="9">The sequence shown here is derived from an EMBL/GenBank/DDBJ whole genome shotgun (WGS) entry which is preliminary data.</text>
</comment>
<dbReference type="PANTHER" id="PTHR14969">
    <property type="entry name" value="SPHINGOSINE-1-PHOSPHATE PHOSPHOHYDROLASE"/>
    <property type="match status" value="1"/>
</dbReference>
<dbReference type="SUPFAM" id="SSF48317">
    <property type="entry name" value="Acid phosphatase/Vanadium-dependent haloperoxidase"/>
    <property type="match status" value="1"/>
</dbReference>
<dbReference type="EMBL" id="JACOPL010000001">
    <property type="protein sequence ID" value="MBC5723963.1"/>
    <property type="molecule type" value="Genomic_DNA"/>
</dbReference>
<dbReference type="Proteomes" id="UP000606499">
    <property type="component" value="Unassembled WGS sequence"/>
</dbReference>
<evidence type="ECO:0000259" key="8">
    <source>
        <dbReference type="SMART" id="SM00014"/>
    </source>
</evidence>
<evidence type="ECO:0000313" key="10">
    <source>
        <dbReference type="Proteomes" id="UP000606499"/>
    </source>
</evidence>
<feature type="transmembrane region" description="Helical" evidence="7">
    <location>
        <begin position="133"/>
        <end position="150"/>
    </location>
</feature>
<dbReference type="PANTHER" id="PTHR14969:SF62">
    <property type="entry name" value="DECAPRENYLPHOSPHORYL-5-PHOSPHORIBOSE PHOSPHATASE RV3807C-RELATED"/>
    <property type="match status" value="1"/>
</dbReference>
<evidence type="ECO:0000256" key="5">
    <source>
        <dbReference type="ARBA" id="ARBA00022989"/>
    </source>
</evidence>
<evidence type="ECO:0000313" key="9">
    <source>
        <dbReference type="EMBL" id="MBC5723963.1"/>
    </source>
</evidence>
<keyword evidence="3 7" id="KW-0812">Transmembrane</keyword>
<protein>
    <submittedName>
        <fullName evidence="9">Phosphatase PAP2 family protein</fullName>
    </submittedName>
</protein>
<keyword evidence="4" id="KW-0378">Hydrolase</keyword>
<name>A0A923LSS0_9FIRM</name>
<dbReference type="InterPro" id="IPR036938">
    <property type="entry name" value="PAP2/HPO_sf"/>
</dbReference>
<dbReference type="InterPro" id="IPR000326">
    <property type="entry name" value="PAP2/HPO"/>
</dbReference>
<keyword evidence="2" id="KW-1003">Cell membrane</keyword>
<sequence>MEVFWDIVHTFDYEILLQLFQHWRGGVSDAVWTVFSTLGNGGALWIALAVILLFFRKTRRAGAAMLAALLIGLLVGNVFLKEWVMRPRPFVTHPELTALLDPGDQWSFPSGHTLSSFAAATALCFFHRKAGAAAYVVAALIGFSRLYACVHYPTDVLAGLLIGILCGLLAVWLVDRLFDRIHAARLRKGVQ</sequence>
<reference evidence="9" key="1">
    <citation type="submission" date="2020-08" db="EMBL/GenBank/DDBJ databases">
        <title>Genome public.</title>
        <authorList>
            <person name="Liu C."/>
            <person name="Sun Q."/>
        </authorList>
    </citation>
    <scope>NUCLEOTIDE SEQUENCE</scope>
    <source>
        <strain evidence="9">NSJ-28</strain>
    </source>
</reference>